<evidence type="ECO:0000313" key="2">
    <source>
        <dbReference type="Proteomes" id="UP001479436"/>
    </source>
</evidence>
<accession>A0ABR2W5H9</accession>
<reference evidence="1 2" key="1">
    <citation type="submission" date="2023-04" db="EMBL/GenBank/DDBJ databases">
        <title>Genome of Basidiobolus ranarum AG-B5.</title>
        <authorList>
            <person name="Stajich J.E."/>
            <person name="Carter-House D."/>
            <person name="Gryganskyi A."/>
        </authorList>
    </citation>
    <scope>NUCLEOTIDE SEQUENCE [LARGE SCALE GENOMIC DNA]</scope>
    <source>
        <strain evidence="1 2">AG-B5</strain>
    </source>
</reference>
<sequence>MTENPPMAPVDINGTIWTIIYYVHPHILLIEAVMHSVKSLTELGQAYFTNKPLIKVLKFLEYFVLASYNLTLYSRHLTLVLSAYLWPLMDYIFPFLEDTTL</sequence>
<proteinExistence type="predicted"/>
<name>A0ABR2W5H9_9FUNG</name>
<organism evidence="1 2">
    <name type="scientific">Basidiobolus ranarum</name>
    <dbReference type="NCBI Taxonomy" id="34480"/>
    <lineage>
        <taxon>Eukaryota</taxon>
        <taxon>Fungi</taxon>
        <taxon>Fungi incertae sedis</taxon>
        <taxon>Zoopagomycota</taxon>
        <taxon>Entomophthoromycotina</taxon>
        <taxon>Basidiobolomycetes</taxon>
        <taxon>Basidiobolales</taxon>
        <taxon>Basidiobolaceae</taxon>
        <taxon>Basidiobolus</taxon>
    </lineage>
</organism>
<dbReference type="Proteomes" id="UP001479436">
    <property type="component" value="Unassembled WGS sequence"/>
</dbReference>
<keyword evidence="2" id="KW-1185">Reference proteome</keyword>
<comment type="caution">
    <text evidence="1">The sequence shown here is derived from an EMBL/GenBank/DDBJ whole genome shotgun (WGS) entry which is preliminary data.</text>
</comment>
<gene>
    <name evidence="1" type="ORF">K7432_003867</name>
</gene>
<evidence type="ECO:0000313" key="1">
    <source>
        <dbReference type="EMBL" id="KAK9720803.1"/>
    </source>
</evidence>
<protein>
    <submittedName>
        <fullName evidence="1">Uncharacterized protein</fullName>
    </submittedName>
</protein>
<dbReference type="EMBL" id="JASJQH010007000">
    <property type="protein sequence ID" value="KAK9720803.1"/>
    <property type="molecule type" value="Genomic_DNA"/>
</dbReference>